<evidence type="ECO:0000313" key="8">
    <source>
        <dbReference type="Proteomes" id="UP000799764"/>
    </source>
</evidence>
<keyword evidence="5 6" id="KW-0472">Membrane</keyword>
<feature type="transmembrane region" description="Helical" evidence="6">
    <location>
        <begin position="276"/>
        <end position="301"/>
    </location>
</feature>
<keyword evidence="8" id="KW-1185">Reference proteome</keyword>
<evidence type="ECO:0000256" key="3">
    <source>
        <dbReference type="ARBA" id="ARBA00022692"/>
    </source>
</evidence>
<feature type="transmembrane region" description="Helical" evidence="6">
    <location>
        <begin position="453"/>
        <end position="472"/>
    </location>
</feature>
<dbReference type="Pfam" id="PF13520">
    <property type="entry name" value="AA_permease_2"/>
    <property type="match status" value="1"/>
</dbReference>
<dbReference type="PANTHER" id="PTHR45649">
    <property type="entry name" value="AMINO-ACID PERMEASE BAT1"/>
    <property type="match status" value="1"/>
</dbReference>
<feature type="transmembrane region" description="Helical" evidence="6">
    <location>
        <begin position="197"/>
        <end position="218"/>
    </location>
</feature>
<dbReference type="Proteomes" id="UP000799764">
    <property type="component" value="Unassembled WGS sequence"/>
</dbReference>
<sequence length="559" mass="60340">MAEEVPQYDAERQGSLTGVAQGLASEDDAAVLAKLGYKQELRRNFGIMEVFGIAFSIMGLLPSIASTLAYSLPAGPAGLVWGWFTASAFIFVVGLAMADLGSAMPTSGGLYWWTHYFASPKTRNALSFLVGYSNTLGLVGGLCSIDYGFALMFVSVIVIARDGNWEPSNGIVYVVFMCCVLVHGVLASTISKAMAKLQTVFVIANFILIAATMIALPIGRKHERNDAKYIFSHTDNLTTWSPGFAWFLTWLSPIWTIGGFDSCVHMSEEASNATKAVPYGILMSIGSCWFFGWLICIVLAACMTRDTSTLLSSPFGQPMAQIYYDALGKRGALGMMTLLFIVQFLMGLSILVAVSRQSWAFSRDGALPFSAFFRRVSPRLLIPVRAVWGCVLVACVLGLLCLIAPAAASALFSLAVAANNVAWGTPIFCRLVWGQNKFKPGPVYTGDKLSRPIGWLAIAFLLFGIVLAMFPASGPNPTPQTMNYTVVVNCAVWGGSLAYYFIDARKWFTGPKITLSEDDLTDEQQAAIREEGLQIEGVPTTVESVDAGGEKGDRVAAKV</sequence>
<evidence type="ECO:0000256" key="6">
    <source>
        <dbReference type="SAM" id="Phobius"/>
    </source>
</evidence>
<dbReference type="AlphaFoldDB" id="A0A9P4U5Q0"/>
<dbReference type="PIRSF" id="PIRSF006060">
    <property type="entry name" value="AA_transporter"/>
    <property type="match status" value="1"/>
</dbReference>
<comment type="caution">
    <text evidence="7">The sequence shown here is derived from an EMBL/GenBank/DDBJ whole genome shotgun (WGS) entry which is preliminary data.</text>
</comment>
<evidence type="ECO:0000256" key="2">
    <source>
        <dbReference type="ARBA" id="ARBA00022448"/>
    </source>
</evidence>
<dbReference type="GO" id="GO:0016020">
    <property type="term" value="C:membrane"/>
    <property type="evidence" value="ECO:0007669"/>
    <property type="project" value="UniProtKB-SubCell"/>
</dbReference>
<feature type="transmembrane region" description="Helical" evidence="6">
    <location>
        <begin position="484"/>
        <end position="502"/>
    </location>
</feature>
<dbReference type="OrthoDB" id="4476201at2759"/>
<evidence type="ECO:0000256" key="1">
    <source>
        <dbReference type="ARBA" id="ARBA00004141"/>
    </source>
</evidence>
<name>A0A9P4U5Q0_9PLEO</name>
<evidence type="ECO:0000256" key="5">
    <source>
        <dbReference type="ARBA" id="ARBA00023136"/>
    </source>
</evidence>
<gene>
    <name evidence="7" type="ORF">P171DRAFT_424904</name>
</gene>
<dbReference type="Gene3D" id="1.20.1740.10">
    <property type="entry name" value="Amino acid/polyamine transporter I"/>
    <property type="match status" value="1"/>
</dbReference>
<feature type="transmembrane region" description="Helical" evidence="6">
    <location>
        <begin position="382"/>
        <end position="405"/>
    </location>
</feature>
<protein>
    <submittedName>
        <fullName evidence="7">Amino acid transporter</fullName>
    </submittedName>
</protein>
<comment type="subcellular location">
    <subcellularLocation>
        <location evidence="1">Membrane</location>
        <topology evidence="1">Multi-pass membrane protein</topology>
    </subcellularLocation>
</comment>
<feature type="transmembrane region" description="Helical" evidence="6">
    <location>
        <begin position="50"/>
        <end position="72"/>
    </location>
</feature>
<feature type="transmembrane region" description="Helical" evidence="6">
    <location>
        <begin position="332"/>
        <end position="354"/>
    </location>
</feature>
<dbReference type="EMBL" id="MU001514">
    <property type="protein sequence ID" value="KAF2437946.1"/>
    <property type="molecule type" value="Genomic_DNA"/>
</dbReference>
<accession>A0A9P4U5Q0</accession>
<dbReference type="PANTHER" id="PTHR45649:SF6">
    <property type="entry name" value="GABA-SPECIFIC PERMEASE"/>
    <property type="match status" value="1"/>
</dbReference>
<feature type="transmembrane region" description="Helical" evidence="6">
    <location>
        <begin position="411"/>
        <end position="433"/>
    </location>
</feature>
<keyword evidence="2" id="KW-0813">Transport</keyword>
<feature type="transmembrane region" description="Helical" evidence="6">
    <location>
        <begin position="78"/>
        <end position="98"/>
    </location>
</feature>
<proteinExistence type="predicted"/>
<keyword evidence="4 6" id="KW-1133">Transmembrane helix</keyword>
<evidence type="ECO:0000256" key="4">
    <source>
        <dbReference type="ARBA" id="ARBA00022989"/>
    </source>
</evidence>
<feature type="transmembrane region" description="Helical" evidence="6">
    <location>
        <begin position="171"/>
        <end position="190"/>
    </location>
</feature>
<reference evidence="7" key="1">
    <citation type="journal article" date="2020" name="Stud. Mycol.">
        <title>101 Dothideomycetes genomes: a test case for predicting lifestyles and emergence of pathogens.</title>
        <authorList>
            <person name="Haridas S."/>
            <person name="Albert R."/>
            <person name="Binder M."/>
            <person name="Bloem J."/>
            <person name="Labutti K."/>
            <person name="Salamov A."/>
            <person name="Andreopoulos B."/>
            <person name="Baker S."/>
            <person name="Barry K."/>
            <person name="Bills G."/>
            <person name="Bluhm B."/>
            <person name="Cannon C."/>
            <person name="Castanera R."/>
            <person name="Culley D."/>
            <person name="Daum C."/>
            <person name="Ezra D."/>
            <person name="Gonzalez J."/>
            <person name="Henrissat B."/>
            <person name="Kuo A."/>
            <person name="Liang C."/>
            <person name="Lipzen A."/>
            <person name="Lutzoni F."/>
            <person name="Magnuson J."/>
            <person name="Mondo S."/>
            <person name="Nolan M."/>
            <person name="Ohm R."/>
            <person name="Pangilinan J."/>
            <person name="Park H.-J."/>
            <person name="Ramirez L."/>
            <person name="Alfaro M."/>
            <person name="Sun H."/>
            <person name="Tritt A."/>
            <person name="Yoshinaga Y."/>
            <person name="Zwiers L.-H."/>
            <person name="Turgeon B."/>
            <person name="Goodwin S."/>
            <person name="Spatafora J."/>
            <person name="Crous P."/>
            <person name="Grigoriev I."/>
        </authorList>
    </citation>
    <scope>NUCLEOTIDE SEQUENCE</scope>
    <source>
        <strain evidence="7">CBS 690.94</strain>
    </source>
</reference>
<keyword evidence="3 6" id="KW-0812">Transmembrane</keyword>
<organism evidence="7 8">
    <name type="scientific">Karstenula rhodostoma CBS 690.94</name>
    <dbReference type="NCBI Taxonomy" id="1392251"/>
    <lineage>
        <taxon>Eukaryota</taxon>
        <taxon>Fungi</taxon>
        <taxon>Dikarya</taxon>
        <taxon>Ascomycota</taxon>
        <taxon>Pezizomycotina</taxon>
        <taxon>Dothideomycetes</taxon>
        <taxon>Pleosporomycetidae</taxon>
        <taxon>Pleosporales</taxon>
        <taxon>Massarineae</taxon>
        <taxon>Didymosphaeriaceae</taxon>
        <taxon>Karstenula</taxon>
    </lineage>
</organism>
<evidence type="ECO:0000313" key="7">
    <source>
        <dbReference type="EMBL" id="KAF2437946.1"/>
    </source>
</evidence>
<dbReference type="InterPro" id="IPR002293">
    <property type="entry name" value="AA/rel_permease1"/>
</dbReference>
<dbReference type="GO" id="GO:0022857">
    <property type="term" value="F:transmembrane transporter activity"/>
    <property type="evidence" value="ECO:0007669"/>
    <property type="project" value="InterPro"/>
</dbReference>
<feature type="transmembrane region" description="Helical" evidence="6">
    <location>
        <begin position="136"/>
        <end position="159"/>
    </location>
</feature>